<sequence>MVLREYGVTPTDFDPALILGCTPEDAADLMRGHVVTPGEVEGVALRTYRWRAHRHDPRSYWVTVGQAAEILHLSLSDTQALLDHHRLPYARHADGVRLIRRHQLSPGRRVP</sequence>
<name>A0A4Q5IUA0_9ACTN</name>
<proteinExistence type="predicted"/>
<accession>A0A4Q5IUA0</accession>
<keyword evidence="1" id="KW-0238">DNA-binding</keyword>
<evidence type="ECO:0000313" key="2">
    <source>
        <dbReference type="Proteomes" id="UP000291189"/>
    </source>
</evidence>
<dbReference type="Proteomes" id="UP000291189">
    <property type="component" value="Unassembled WGS sequence"/>
</dbReference>
<protein>
    <submittedName>
        <fullName evidence="1">DNA-binding protein</fullName>
    </submittedName>
</protein>
<dbReference type="GO" id="GO:0003677">
    <property type="term" value="F:DNA binding"/>
    <property type="evidence" value="ECO:0007669"/>
    <property type="project" value="UniProtKB-KW"/>
</dbReference>
<keyword evidence="2" id="KW-1185">Reference proteome</keyword>
<organism evidence="1 2">
    <name type="scientific">Nocardioides iriomotensis</name>
    <dbReference type="NCBI Taxonomy" id="715784"/>
    <lineage>
        <taxon>Bacteria</taxon>
        <taxon>Bacillati</taxon>
        <taxon>Actinomycetota</taxon>
        <taxon>Actinomycetes</taxon>
        <taxon>Propionibacteriales</taxon>
        <taxon>Nocardioidaceae</taxon>
        <taxon>Nocardioides</taxon>
    </lineage>
</organism>
<dbReference type="EMBL" id="SDPU01000035">
    <property type="protein sequence ID" value="RYU09457.1"/>
    <property type="molecule type" value="Genomic_DNA"/>
</dbReference>
<evidence type="ECO:0000313" key="1">
    <source>
        <dbReference type="EMBL" id="RYU09457.1"/>
    </source>
</evidence>
<reference evidence="1 2" key="1">
    <citation type="submission" date="2019-01" db="EMBL/GenBank/DDBJ databases">
        <title>Nocardioides guangzhouensis sp. nov., an actinobacterium isolated from soil.</title>
        <authorList>
            <person name="Fu Y."/>
            <person name="Cai Y."/>
            <person name="Lin Z."/>
            <person name="Chen P."/>
        </authorList>
    </citation>
    <scope>NUCLEOTIDE SEQUENCE [LARGE SCALE GENOMIC DNA]</scope>
    <source>
        <strain evidence="1 2">NBRC 105384</strain>
    </source>
</reference>
<gene>
    <name evidence="1" type="ORF">ETU37_20570</name>
</gene>
<comment type="caution">
    <text evidence="1">The sequence shown here is derived from an EMBL/GenBank/DDBJ whole genome shotgun (WGS) entry which is preliminary data.</text>
</comment>
<dbReference type="RefSeq" id="WP_165372622.1">
    <property type="nucleotide sequence ID" value="NZ_SDPU01000035.1"/>
</dbReference>
<dbReference type="AlphaFoldDB" id="A0A4Q5IUA0"/>